<organism evidence="5 6">
    <name type="scientific">Salipaludibacillus aurantiacus</name>
    <dbReference type="NCBI Taxonomy" id="1601833"/>
    <lineage>
        <taxon>Bacteria</taxon>
        <taxon>Bacillati</taxon>
        <taxon>Bacillota</taxon>
        <taxon>Bacilli</taxon>
        <taxon>Bacillales</taxon>
        <taxon>Bacillaceae</taxon>
    </lineage>
</organism>
<dbReference type="Gene3D" id="1.10.287.130">
    <property type="match status" value="1"/>
</dbReference>
<sequence length="192" mass="23133">MQKEWDVISILRHYRHDLLNHIQLINGYLAMGKVEKVQSLIDELVRQSKNESQLSNLNLNQFAKEVLTFNWEAHSFHLKFEVLSKADDWSYWEEMIVSFFRELMSLFDEYTKFGEDQNVFLMINDIEEKVLEIDFQGSLCVDKDWHRKITRLEQAYGQQIDEIEWNESECYVRFCVERVNQRKYAEGSYTQP</sequence>
<name>A0A1H9RL28_9BACI</name>
<dbReference type="Proteomes" id="UP000198571">
    <property type="component" value="Unassembled WGS sequence"/>
</dbReference>
<evidence type="ECO:0000256" key="1">
    <source>
        <dbReference type="ARBA" id="ARBA00022553"/>
    </source>
</evidence>
<gene>
    <name evidence="5" type="ORF">SAMN05518684_103218</name>
</gene>
<evidence type="ECO:0000313" key="6">
    <source>
        <dbReference type="Proteomes" id="UP000198571"/>
    </source>
</evidence>
<dbReference type="SMART" id="SM01317">
    <property type="entry name" value="SPOB_ab"/>
    <property type="match status" value="1"/>
</dbReference>
<feature type="domain" description="Sporulation initiation phosphotransferase B C-terminal" evidence="4">
    <location>
        <begin position="59"/>
        <end position="172"/>
    </location>
</feature>
<dbReference type="InterPro" id="IPR037100">
    <property type="entry name" value="Spo0B_C_sf"/>
</dbReference>
<dbReference type="SUPFAM" id="SSF55890">
    <property type="entry name" value="Sporulation response regulatory protein Spo0B"/>
    <property type="match status" value="1"/>
</dbReference>
<keyword evidence="6" id="KW-1185">Reference proteome</keyword>
<evidence type="ECO:0000256" key="3">
    <source>
        <dbReference type="ARBA" id="ARBA00022777"/>
    </source>
</evidence>
<keyword evidence="2 5" id="KW-0808">Transferase</keyword>
<proteinExistence type="predicted"/>
<dbReference type="Pfam" id="PF14682">
    <property type="entry name" value="SPOB_ab"/>
    <property type="match status" value="1"/>
</dbReference>
<dbReference type="InterPro" id="IPR016122">
    <property type="entry name" value="SpoOB_C"/>
</dbReference>
<dbReference type="InterPro" id="IPR039506">
    <property type="entry name" value="SPOB_a"/>
</dbReference>
<dbReference type="STRING" id="1601833.SAMN05518684_103218"/>
<dbReference type="InterPro" id="IPR016120">
    <property type="entry name" value="Sig_transdc_His_kin_SpoOB"/>
</dbReference>
<keyword evidence="3" id="KW-0418">Kinase</keyword>
<evidence type="ECO:0000313" key="5">
    <source>
        <dbReference type="EMBL" id="SER73460.1"/>
    </source>
</evidence>
<dbReference type="AlphaFoldDB" id="A0A1H9RL28"/>
<dbReference type="OrthoDB" id="2375606at2"/>
<evidence type="ECO:0000259" key="4">
    <source>
        <dbReference type="SMART" id="SM01317"/>
    </source>
</evidence>
<accession>A0A1H9RL28</accession>
<reference evidence="6" key="1">
    <citation type="submission" date="2016-10" db="EMBL/GenBank/DDBJ databases">
        <authorList>
            <person name="Varghese N."/>
            <person name="Submissions S."/>
        </authorList>
    </citation>
    <scope>NUCLEOTIDE SEQUENCE [LARGE SCALE GENOMIC DNA]</scope>
    <source>
        <strain evidence="6">S9</strain>
    </source>
</reference>
<evidence type="ECO:0000256" key="2">
    <source>
        <dbReference type="ARBA" id="ARBA00022679"/>
    </source>
</evidence>
<dbReference type="Pfam" id="PF14689">
    <property type="entry name" value="SPOB_a"/>
    <property type="match status" value="1"/>
</dbReference>
<dbReference type="Gene3D" id="3.30.565.30">
    <property type="entry name" value="Sporulation initiation phosphotransferase B (SpoOB), C-terminal domain"/>
    <property type="match status" value="1"/>
</dbReference>
<dbReference type="EMBL" id="FOGT01000003">
    <property type="protein sequence ID" value="SER73460.1"/>
    <property type="molecule type" value="Genomic_DNA"/>
</dbReference>
<dbReference type="GO" id="GO:0000155">
    <property type="term" value="F:phosphorelay sensor kinase activity"/>
    <property type="evidence" value="ECO:0007669"/>
    <property type="project" value="InterPro"/>
</dbReference>
<dbReference type="RefSeq" id="WP_093048098.1">
    <property type="nucleotide sequence ID" value="NZ_FOGT01000003.1"/>
</dbReference>
<protein>
    <submittedName>
        <fullName evidence="5">Stage 0 sporulation protein B (Sporulation initiation phosphotransferase)</fullName>
    </submittedName>
</protein>
<keyword evidence="1" id="KW-0597">Phosphoprotein</keyword>